<gene>
    <name evidence="1" type="ORF">C1637_09680</name>
</gene>
<accession>A0AA91YH94</accession>
<organism evidence="1 2">
    <name type="scientific">Chryseobacterium lactis</name>
    <dbReference type="NCBI Taxonomy" id="1241981"/>
    <lineage>
        <taxon>Bacteria</taxon>
        <taxon>Pseudomonadati</taxon>
        <taxon>Bacteroidota</taxon>
        <taxon>Flavobacteriia</taxon>
        <taxon>Flavobacteriales</taxon>
        <taxon>Weeksellaceae</taxon>
        <taxon>Chryseobacterium group</taxon>
        <taxon>Chryseobacterium</taxon>
    </lineage>
</organism>
<sequence length="198" mass="23493">MNDYICSQKIILMIHFINNVLKYKSLFHIIDIPYRDIHLIQKKVINDLKLNNLNQLRDKFEGEQYYKNNLHKCLPILALEKLFTKRIFDWDNLDLKSIQSILTIENTKVYLKLCEYGKTPEVEKDIDGPVIFFVYDDKKEVWICGLARKETISRFQGKERTIGIGSRAKRVVEFIGFEHLKNFSSFEELSLIVKEENE</sequence>
<dbReference type="AlphaFoldDB" id="A0AA91YH94"/>
<comment type="caution">
    <text evidence="1">The sequence shown here is derived from an EMBL/GenBank/DDBJ whole genome shotgun (WGS) entry which is preliminary data.</text>
</comment>
<evidence type="ECO:0000313" key="1">
    <source>
        <dbReference type="EMBL" id="PNW14104.1"/>
    </source>
</evidence>
<dbReference type="Proteomes" id="UP000236262">
    <property type="component" value="Unassembled WGS sequence"/>
</dbReference>
<evidence type="ECO:0000313" key="2">
    <source>
        <dbReference type="Proteomes" id="UP000236262"/>
    </source>
</evidence>
<protein>
    <submittedName>
        <fullName evidence="1">Uncharacterized protein</fullName>
    </submittedName>
</protein>
<dbReference type="EMBL" id="PPEH01000003">
    <property type="protein sequence ID" value="PNW14104.1"/>
    <property type="molecule type" value="Genomic_DNA"/>
</dbReference>
<name>A0AA91YH94_CHRLC</name>
<reference evidence="1 2" key="1">
    <citation type="submission" date="2018-01" db="EMBL/GenBank/DDBJ databases">
        <title>Draft genome sequences of Chryseobacterium lactis NCTC11390, Chryseobacterium oncorhynchi 701B-08, and Chryseobacterium viscerum 687B-08.</title>
        <authorList>
            <person name="Jeong J.-J."/>
            <person name="Lee Y.J."/>
            <person name="Park B."/>
            <person name="Choi I.-G."/>
            <person name="Kim K.D."/>
        </authorList>
    </citation>
    <scope>NUCLEOTIDE SEQUENCE [LARGE SCALE GENOMIC DNA]</scope>
    <source>
        <strain evidence="1 2">NCTC11390</strain>
    </source>
</reference>
<proteinExistence type="predicted"/>